<dbReference type="InterPro" id="IPR036515">
    <property type="entry name" value="Transposase_17_sf"/>
</dbReference>
<proteinExistence type="predicted"/>
<dbReference type="GO" id="GO:0003677">
    <property type="term" value="F:DNA binding"/>
    <property type="evidence" value="ECO:0007669"/>
    <property type="project" value="InterPro"/>
</dbReference>
<dbReference type="AlphaFoldDB" id="A0A559SND4"/>
<evidence type="ECO:0000313" key="3">
    <source>
        <dbReference type="EMBL" id="TVZ63873.1"/>
    </source>
</evidence>
<feature type="domain" description="Transposase IS200-like" evidence="2">
    <location>
        <begin position="90"/>
        <end position="129"/>
    </location>
</feature>
<dbReference type="InterPro" id="IPR002686">
    <property type="entry name" value="Transposase_17"/>
</dbReference>
<organism evidence="3 4">
    <name type="scientific">Rhizobium mongolense USDA 1844</name>
    <dbReference type="NCBI Taxonomy" id="1079460"/>
    <lineage>
        <taxon>Bacteria</taxon>
        <taxon>Pseudomonadati</taxon>
        <taxon>Pseudomonadota</taxon>
        <taxon>Alphaproteobacteria</taxon>
        <taxon>Hyphomicrobiales</taxon>
        <taxon>Rhizobiaceae</taxon>
        <taxon>Rhizobium/Agrobacterium group</taxon>
        <taxon>Rhizobium</taxon>
    </lineage>
</organism>
<sequence length="141" mass="14896">MPAVRRQAHRHIQGLATQEPRGAELHPADLGKARGGPLAVQALDLDLPPLKAEGVVHALLAGRGISCAPRQDVGIGLVQIAQGLLLGRHRHGPEITGRYHRGVLWSPSYFAASCGGAPLSVIAEYVKSQREANQGLAFLPA</sequence>
<evidence type="ECO:0000313" key="4">
    <source>
        <dbReference type="Proteomes" id="UP000319824"/>
    </source>
</evidence>
<gene>
    <name evidence="3" type="ORF">BCL32_4051</name>
</gene>
<comment type="caution">
    <text evidence="3">The sequence shown here is derived from an EMBL/GenBank/DDBJ whole genome shotgun (WGS) entry which is preliminary data.</text>
</comment>
<reference evidence="3 4" key="1">
    <citation type="submission" date="2019-06" db="EMBL/GenBank/DDBJ databases">
        <title>Pac Bio to generate improved reference genome sequences for organisms with transposon mutant libraries (support for FEBA project).</title>
        <authorList>
            <person name="Blow M."/>
        </authorList>
    </citation>
    <scope>NUCLEOTIDE SEQUENCE [LARGE SCALE GENOMIC DNA]</scope>
    <source>
        <strain evidence="3 4">USDA 1844</strain>
    </source>
</reference>
<dbReference type="Pfam" id="PF01797">
    <property type="entry name" value="Y1_Tnp"/>
    <property type="match status" value="1"/>
</dbReference>
<protein>
    <submittedName>
        <fullName evidence="3">Transposase IS200 family protein</fullName>
    </submittedName>
</protein>
<dbReference type="Gene3D" id="3.30.70.1290">
    <property type="entry name" value="Transposase IS200-like"/>
    <property type="match status" value="1"/>
</dbReference>
<feature type="compositionally biased region" description="Basic residues" evidence="1">
    <location>
        <begin position="1"/>
        <end position="12"/>
    </location>
</feature>
<dbReference type="SUPFAM" id="SSF143422">
    <property type="entry name" value="Transposase IS200-like"/>
    <property type="match status" value="1"/>
</dbReference>
<feature type="region of interest" description="Disordered" evidence="1">
    <location>
        <begin position="1"/>
        <end position="21"/>
    </location>
</feature>
<dbReference type="EMBL" id="VISO01000003">
    <property type="protein sequence ID" value="TVZ63873.1"/>
    <property type="molecule type" value="Genomic_DNA"/>
</dbReference>
<evidence type="ECO:0000256" key="1">
    <source>
        <dbReference type="SAM" id="MobiDB-lite"/>
    </source>
</evidence>
<name>A0A559SND4_9HYPH</name>
<dbReference type="GO" id="GO:0004803">
    <property type="term" value="F:transposase activity"/>
    <property type="evidence" value="ECO:0007669"/>
    <property type="project" value="InterPro"/>
</dbReference>
<dbReference type="Proteomes" id="UP000319824">
    <property type="component" value="Unassembled WGS sequence"/>
</dbReference>
<evidence type="ECO:0000259" key="2">
    <source>
        <dbReference type="Pfam" id="PF01797"/>
    </source>
</evidence>
<dbReference type="GO" id="GO:0006313">
    <property type="term" value="P:DNA transposition"/>
    <property type="evidence" value="ECO:0007669"/>
    <property type="project" value="InterPro"/>
</dbReference>
<accession>A0A559SND4</accession>